<dbReference type="OrthoDB" id="540994at2759"/>
<comment type="caution">
    <text evidence="1">The sequence shown here is derived from an EMBL/GenBank/DDBJ whole genome shotgun (WGS) entry which is preliminary data.</text>
</comment>
<gene>
    <name evidence="1" type="ORF">CEUSTIGMA_g5565.t1</name>
</gene>
<dbReference type="EMBL" id="BEGY01000030">
    <property type="protein sequence ID" value="GAX78123.1"/>
    <property type="molecule type" value="Genomic_DNA"/>
</dbReference>
<organism evidence="1 2">
    <name type="scientific">Chlamydomonas eustigma</name>
    <dbReference type="NCBI Taxonomy" id="1157962"/>
    <lineage>
        <taxon>Eukaryota</taxon>
        <taxon>Viridiplantae</taxon>
        <taxon>Chlorophyta</taxon>
        <taxon>core chlorophytes</taxon>
        <taxon>Chlorophyceae</taxon>
        <taxon>CS clade</taxon>
        <taxon>Chlamydomonadales</taxon>
        <taxon>Chlamydomonadaceae</taxon>
        <taxon>Chlamydomonas</taxon>
    </lineage>
</organism>
<protein>
    <submittedName>
        <fullName evidence="1">Uncharacterized protein</fullName>
    </submittedName>
</protein>
<keyword evidence="2" id="KW-1185">Reference proteome</keyword>
<evidence type="ECO:0000313" key="2">
    <source>
        <dbReference type="Proteomes" id="UP000232323"/>
    </source>
</evidence>
<accession>A0A250X4W8</accession>
<proteinExistence type="predicted"/>
<name>A0A250X4W8_9CHLO</name>
<dbReference type="AlphaFoldDB" id="A0A250X4W8"/>
<sequence>MYGFGCTHGGYAVDQHGRVVLSTGRRKHLNLLIEDHSKENSKTYGWNFPPTGFTISKTTTQDLTDSAHVAVPQISPERELALKVRNRRTPSGQFFTSVNSALIDKPAPPNYYEGEDMTETAISSLRSTGPSIYSSPSTTGRHQELPKETMTTASVHSGPPVYQFSGATERRGTTAPAAPWLMPWQTGDRKKGRTLADQVRTRRTPSGNFAIMTLAKANK</sequence>
<dbReference type="Proteomes" id="UP000232323">
    <property type="component" value="Unassembled WGS sequence"/>
</dbReference>
<evidence type="ECO:0000313" key="1">
    <source>
        <dbReference type="EMBL" id="GAX78123.1"/>
    </source>
</evidence>
<reference evidence="1 2" key="1">
    <citation type="submission" date="2017-08" db="EMBL/GenBank/DDBJ databases">
        <title>Acidophilic green algal genome provides insights into adaptation to an acidic environment.</title>
        <authorList>
            <person name="Hirooka S."/>
            <person name="Hirose Y."/>
            <person name="Kanesaki Y."/>
            <person name="Higuchi S."/>
            <person name="Fujiwara T."/>
            <person name="Onuma R."/>
            <person name="Era A."/>
            <person name="Ohbayashi R."/>
            <person name="Uzuka A."/>
            <person name="Nozaki H."/>
            <person name="Yoshikawa H."/>
            <person name="Miyagishima S.Y."/>
        </authorList>
    </citation>
    <scope>NUCLEOTIDE SEQUENCE [LARGE SCALE GENOMIC DNA]</scope>
    <source>
        <strain evidence="1 2">NIES-2499</strain>
    </source>
</reference>